<proteinExistence type="predicted"/>
<dbReference type="Proteomes" id="UP000254100">
    <property type="component" value="Unassembled WGS sequence"/>
</dbReference>
<feature type="transmembrane region" description="Helical" evidence="6">
    <location>
        <begin position="12"/>
        <end position="29"/>
    </location>
</feature>
<keyword evidence="4 6" id="KW-1133">Transmembrane helix</keyword>
<evidence type="ECO:0000256" key="3">
    <source>
        <dbReference type="ARBA" id="ARBA00022692"/>
    </source>
</evidence>
<gene>
    <name evidence="8" type="ORF">NCTC13832_01786</name>
    <name evidence="7" type="ORF">TP70_02760</name>
</gene>
<dbReference type="EMBL" id="JXWY01000016">
    <property type="protein sequence ID" value="KIX91353.1"/>
    <property type="molecule type" value="Genomic_DNA"/>
</dbReference>
<dbReference type="GO" id="GO:0005886">
    <property type="term" value="C:plasma membrane"/>
    <property type="evidence" value="ECO:0007669"/>
    <property type="project" value="UniProtKB-SubCell"/>
</dbReference>
<reference evidence="8 10" key="2">
    <citation type="submission" date="2018-06" db="EMBL/GenBank/DDBJ databases">
        <authorList>
            <consortium name="Pathogen Informatics"/>
            <person name="Doyle S."/>
        </authorList>
    </citation>
    <scope>NUCLEOTIDE SEQUENCE [LARGE SCALE GENOMIC DNA]</scope>
    <source>
        <strain evidence="8 10">NCTC13832</strain>
    </source>
</reference>
<keyword evidence="5 6" id="KW-0472">Membrane</keyword>
<name>A0A0D6XU21_9STAP</name>
<dbReference type="STRING" id="569857.TP70_02760"/>
<accession>A0A0D6XU21</accession>
<dbReference type="OrthoDB" id="2418190at2"/>
<keyword evidence="7" id="KW-0067">ATP-binding</keyword>
<protein>
    <submittedName>
        <fullName evidence="8">ATP synthase protein I2</fullName>
    </submittedName>
    <submittedName>
        <fullName evidence="7">ATP-binding protein</fullName>
    </submittedName>
</protein>
<dbReference type="EMBL" id="UHDT01000001">
    <property type="protein sequence ID" value="SUM58050.1"/>
    <property type="molecule type" value="Genomic_DNA"/>
</dbReference>
<evidence type="ECO:0000313" key="7">
    <source>
        <dbReference type="EMBL" id="KIX91353.1"/>
    </source>
</evidence>
<dbReference type="Proteomes" id="UP000032366">
    <property type="component" value="Unassembled WGS sequence"/>
</dbReference>
<evidence type="ECO:0000256" key="6">
    <source>
        <dbReference type="SAM" id="Phobius"/>
    </source>
</evidence>
<keyword evidence="2" id="KW-1003">Cell membrane</keyword>
<feature type="transmembrane region" description="Helical" evidence="6">
    <location>
        <begin position="68"/>
        <end position="87"/>
    </location>
</feature>
<evidence type="ECO:0000313" key="9">
    <source>
        <dbReference type="Proteomes" id="UP000032366"/>
    </source>
</evidence>
<feature type="transmembrane region" description="Helical" evidence="6">
    <location>
        <begin position="93"/>
        <end position="113"/>
    </location>
</feature>
<dbReference type="GO" id="GO:0005524">
    <property type="term" value="F:ATP binding"/>
    <property type="evidence" value="ECO:0007669"/>
    <property type="project" value="UniProtKB-KW"/>
</dbReference>
<dbReference type="AlphaFoldDB" id="A0A0D6XU21"/>
<dbReference type="InterPro" id="IPR005598">
    <property type="entry name" value="ATP_synth_I"/>
</dbReference>
<evidence type="ECO:0000256" key="5">
    <source>
        <dbReference type="ARBA" id="ARBA00023136"/>
    </source>
</evidence>
<keyword evidence="7" id="KW-0547">Nucleotide-binding</keyword>
<sequence>MKRFYNKSQPFLNIYLMIIAVLVVLNMLYHHTVVVGLLIGTLASIVNTAIFEYYLWRAQRQTAGPVSTGNGWRYLVALVTCIVWVLHQSQIHIIGVLIGLMISYALIVFRPLIKRG</sequence>
<evidence type="ECO:0000256" key="4">
    <source>
        <dbReference type="ARBA" id="ARBA00022989"/>
    </source>
</evidence>
<dbReference type="RefSeq" id="WP_044359161.1">
    <property type="nucleotide sequence ID" value="NZ_JXWY01000016.1"/>
</dbReference>
<keyword evidence="3 6" id="KW-0812">Transmembrane</keyword>
<reference evidence="7 9" key="1">
    <citation type="submission" date="2015-01" db="EMBL/GenBank/DDBJ databases">
        <authorList>
            <person name="Guo J."/>
        </authorList>
    </citation>
    <scope>NUCLEOTIDE SEQUENCE [LARGE SCALE GENOMIC DNA]</scope>
    <source>
        <strain evidence="7 9">DSM 22147</strain>
    </source>
</reference>
<evidence type="ECO:0000313" key="10">
    <source>
        <dbReference type="Proteomes" id="UP000254100"/>
    </source>
</evidence>
<evidence type="ECO:0000256" key="1">
    <source>
        <dbReference type="ARBA" id="ARBA00004651"/>
    </source>
</evidence>
<evidence type="ECO:0000256" key="2">
    <source>
        <dbReference type="ARBA" id="ARBA00022475"/>
    </source>
</evidence>
<dbReference type="Pfam" id="PF03899">
    <property type="entry name" value="ATP-synt_I"/>
    <property type="match status" value="1"/>
</dbReference>
<feature type="transmembrane region" description="Helical" evidence="6">
    <location>
        <begin position="35"/>
        <end position="56"/>
    </location>
</feature>
<comment type="subcellular location">
    <subcellularLocation>
        <location evidence="1">Cell membrane</location>
        <topology evidence="1">Multi-pass membrane protein</topology>
    </subcellularLocation>
</comment>
<organism evidence="8 10">
    <name type="scientific">Staphylococcus microti</name>
    <dbReference type="NCBI Taxonomy" id="569857"/>
    <lineage>
        <taxon>Bacteria</taxon>
        <taxon>Bacillati</taxon>
        <taxon>Bacillota</taxon>
        <taxon>Bacilli</taxon>
        <taxon>Bacillales</taxon>
        <taxon>Staphylococcaceae</taxon>
        <taxon>Staphylococcus</taxon>
    </lineage>
</organism>
<evidence type="ECO:0000313" key="8">
    <source>
        <dbReference type="EMBL" id="SUM58050.1"/>
    </source>
</evidence>
<keyword evidence="9" id="KW-1185">Reference proteome</keyword>